<dbReference type="Proteomes" id="UP001056384">
    <property type="component" value="Chromosome 9"/>
</dbReference>
<gene>
    <name evidence="1" type="ORF">Slin15195_G103140</name>
</gene>
<dbReference type="AlphaFoldDB" id="A0A9Q9B2H7"/>
<name>A0A9Q9B2H7_9PEZI</name>
<organism evidence="1 2">
    <name type="scientific">Septoria linicola</name>
    <dbReference type="NCBI Taxonomy" id="215465"/>
    <lineage>
        <taxon>Eukaryota</taxon>
        <taxon>Fungi</taxon>
        <taxon>Dikarya</taxon>
        <taxon>Ascomycota</taxon>
        <taxon>Pezizomycotina</taxon>
        <taxon>Dothideomycetes</taxon>
        <taxon>Dothideomycetidae</taxon>
        <taxon>Mycosphaerellales</taxon>
        <taxon>Mycosphaerellaceae</taxon>
        <taxon>Septoria</taxon>
    </lineage>
</organism>
<evidence type="ECO:0000313" key="1">
    <source>
        <dbReference type="EMBL" id="USW56995.1"/>
    </source>
</evidence>
<keyword evidence="2" id="KW-1185">Reference proteome</keyword>
<protein>
    <submittedName>
        <fullName evidence="1">Uncharacterized protein</fullName>
    </submittedName>
</protein>
<proteinExistence type="predicted"/>
<accession>A0A9Q9B2H7</accession>
<dbReference type="EMBL" id="CP099426">
    <property type="protein sequence ID" value="USW56995.1"/>
    <property type="molecule type" value="Genomic_DNA"/>
</dbReference>
<sequence length="389" mass="44548">MQSFYQSIKIPGCGGMCCKEFFRIERITTAPMPDLTNELHPLFAQGKFAMFYNELTSPSILSHALQLASNLLEASLPFWHSIMLADIRPLAELENIGAGEVQYEIFDEVKHTAKRPETLTSRQQHETRLRLHQLAEYVTYAIWSDSDDAHDERNDGGAVTDNTYFINRNKCLLERSYFWTGKASQISLHPAILISLQRYQHGTDLVAYHWAAFHLAVTLCHELAHAACAARRPQVVGYCGKLWDQESNGNLFFKGSDVAEPGYEWEARTFGGLITRLRTTPENHLRGQPVPPLYQVNGIDTAMSGMLVVRQWLAPDMVTLYKRMNGQTGLREKNSVAEKEKYWNFSFGNIHRLFQQEFWNLDTHRRPGALWPLRLVSFVPRPPPPGIRR</sequence>
<evidence type="ECO:0000313" key="2">
    <source>
        <dbReference type="Proteomes" id="UP001056384"/>
    </source>
</evidence>
<reference evidence="1" key="1">
    <citation type="submission" date="2022-06" db="EMBL/GenBank/DDBJ databases">
        <title>Complete genome sequences of two strains of the flax pathogen Septoria linicola.</title>
        <authorList>
            <person name="Lapalu N."/>
            <person name="Simon A."/>
            <person name="Demenou B."/>
            <person name="Paumier D."/>
            <person name="Guillot M.-P."/>
            <person name="Gout L."/>
            <person name="Valade R."/>
        </authorList>
    </citation>
    <scope>NUCLEOTIDE SEQUENCE</scope>
    <source>
        <strain evidence="1">SE15195</strain>
    </source>
</reference>